<evidence type="ECO:0000256" key="9">
    <source>
        <dbReference type="SAM" id="Phobius"/>
    </source>
</evidence>
<keyword evidence="6 12" id="KW-0418">Kinase</keyword>
<dbReference type="SUPFAM" id="SSF103190">
    <property type="entry name" value="Sensory domain-like"/>
    <property type="match status" value="1"/>
</dbReference>
<feature type="domain" description="HAMP" evidence="11">
    <location>
        <begin position="290"/>
        <end position="344"/>
    </location>
</feature>
<dbReference type="PANTHER" id="PTHR41523:SF8">
    <property type="entry name" value="ETHYLENE RESPONSE SENSOR PROTEIN"/>
    <property type="match status" value="1"/>
</dbReference>
<evidence type="ECO:0000313" key="12">
    <source>
        <dbReference type="EMBL" id="QGZ93857.1"/>
    </source>
</evidence>
<keyword evidence="9" id="KW-1133">Transmembrane helix</keyword>
<dbReference type="EMBL" id="CP047045">
    <property type="protein sequence ID" value="QGZ93857.1"/>
    <property type="molecule type" value="Genomic_DNA"/>
</dbReference>
<evidence type="ECO:0000259" key="11">
    <source>
        <dbReference type="PROSITE" id="PS50885"/>
    </source>
</evidence>
<evidence type="ECO:0000256" key="7">
    <source>
        <dbReference type="ARBA" id="ARBA00022840"/>
    </source>
</evidence>
<dbReference type="GO" id="GO:0007165">
    <property type="term" value="P:signal transduction"/>
    <property type="evidence" value="ECO:0007669"/>
    <property type="project" value="InterPro"/>
</dbReference>
<evidence type="ECO:0000313" key="13">
    <source>
        <dbReference type="Proteomes" id="UP000431269"/>
    </source>
</evidence>
<gene>
    <name evidence="12" type="primary">pdtaS_1</name>
    <name evidence="12" type="ORF">DSM104635_00671</name>
</gene>
<dbReference type="InterPro" id="IPR011495">
    <property type="entry name" value="Sig_transdc_His_kin_sub2_dim/P"/>
</dbReference>
<feature type="compositionally biased region" description="Polar residues" evidence="8">
    <location>
        <begin position="548"/>
        <end position="568"/>
    </location>
</feature>
<dbReference type="KEGG" id="tsv:DSM104635_00671"/>
<evidence type="ECO:0000256" key="10">
    <source>
        <dbReference type="SAM" id="SignalP"/>
    </source>
</evidence>
<feature type="chain" id="PRO_5026232893" description="histidine kinase" evidence="10">
    <location>
        <begin position="21"/>
        <end position="568"/>
    </location>
</feature>
<keyword evidence="3" id="KW-0597">Phosphoprotein</keyword>
<evidence type="ECO:0000256" key="1">
    <source>
        <dbReference type="ARBA" id="ARBA00000085"/>
    </source>
</evidence>
<feature type="transmembrane region" description="Helical" evidence="9">
    <location>
        <begin position="263"/>
        <end position="288"/>
    </location>
</feature>
<dbReference type="InterPro" id="IPR003660">
    <property type="entry name" value="HAMP_dom"/>
</dbReference>
<keyword evidence="10" id="KW-0732">Signal</keyword>
<keyword evidence="4 12" id="KW-0808">Transferase</keyword>
<dbReference type="PROSITE" id="PS50885">
    <property type="entry name" value="HAMP"/>
    <property type="match status" value="1"/>
</dbReference>
<dbReference type="GO" id="GO:0004673">
    <property type="term" value="F:protein histidine kinase activity"/>
    <property type="evidence" value="ECO:0007669"/>
    <property type="project" value="UniProtKB-EC"/>
</dbReference>
<dbReference type="AlphaFoldDB" id="A0A6I6MMA7"/>
<dbReference type="GO" id="GO:0016020">
    <property type="term" value="C:membrane"/>
    <property type="evidence" value="ECO:0007669"/>
    <property type="project" value="InterPro"/>
</dbReference>
<dbReference type="Proteomes" id="UP000431269">
    <property type="component" value="Chromosome"/>
</dbReference>
<protein>
    <recommendedName>
        <fullName evidence="2">histidine kinase</fullName>
        <ecNumber evidence="2">2.7.13.3</ecNumber>
    </recommendedName>
</protein>
<evidence type="ECO:0000256" key="5">
    <source>
        <dbReference type="ARBA" id="ARBA00022741"/>
    </source>
</evidence>
<evidence type="ECO:0000256" key="3">
    <source>
        <dbReference type="ARBA" id="ARBA00022553"/>
    </source>
</evidence>
<keyword evidence="13" id="KW-1185">Reference proteome</keyword>
<evidence type="ECO:0000256" key="4">
    <source>
        <dbReference type="ARBA" id="ARBA00022679"/>
    </source>
</evidence>
<accession>A0A6I6MMA7</accession>
<feature type="signal peptide" evidence="10">
    <location>
        <begin position="1"/>
        <end position="20"/>
    </location>
</feature>
<dbReference type="EC" id="2.7.13.3" evidence="2"/>
<evidence type="ECO:0000256" key="2">
    <source>
        <dbReference type="ARBA" id="ARBA00012438"/>
    </source>
</evidence>
<comment type="catalytic activity">
    <reaction evidence="1">
        <text>ATP + protein L-histidine = ADP + protein N-phospho-L-histidine.</text>
        <dbReference type="EC" id="2.7.13.3"/>
    </reaction>
</comment>
<dbReference type="PANTHER" id="PTHR41523">
    <property type="entry name" value="TWO-COMPONENT SYSTEM SENSOR PROTEIN"/>
    <property type="match status" value="1"/>
</dbReference>
<name>A0A6I6MMA7_9CAUL</name>
<evidence type="ECO:0000256" key="8">
    <source>
        <dbReference type="SAM" id="MobiDB-lite"/>
    </source>
</evidence>
<dbReference type="Pfam" id="PF07568">
    <property type="entry name" value="HisKA_2"/>
    <property type="match status" value="1"/>
</dbReference>
<organism evidence="12 13">
    <name type="scientific">Terricaulis silvestris</name>
    <dbReference type="NCBI Taxonomy" id="2686094"/>
    <lineage>
        <taxon>Bacteria</taxon>
        <taxon>Pseudomonadati</taxon>
        <taxon>Pseudomonadota</taxon>
        <taxon>Alphaproteobacteria</taxon>
        <taxon>Caulobacterales</taxon>
        <taxon>Caulobacteraceae</taxon>
        <taxon>Terricaulis</taxon>
    </lineage>
</organism>
<dbReference type="InterPro" id="IPR029151">
    <property type="entry name" value="Sensor-like_sf"/>
</dbReference>
<keyword evidence="7" id="KW-0067">ATP-binding</keyword>
<proteinExistence type="predicted"/>
<reference evidence="13" key="1">
    <citation type="submission" date="2019-12" db="EMBL/GenBank/DDBJ databases">
        <title>Complete genome of Terracaulis silvestris 0127_4.</title>
        <authorList>
            <person name="Vieira S."/>
            <person name="Riedel T."/>
            <person name="Sproer C."/>
            <person name="Pascual J."/>
            <person name="Boedeker C."/>
            <person name="Overmann J."/>
        </authorList>
    </citation>
    <scope>NUCLEOTIDE SEQUENCE [LARGE SCALE GENOMIC DNA]</scope>
    <source>
        <strain evidence="13">0127_4</strain>
    </source>
</reference>
<dbReference type="GO" id="GO:0005524">
    <property type="term" value="F:ATP binding"/>
    <property type="evidence" value="ECO:0007669"/>
    <property type="project" value="UniProtKB-KW"/>
</dbReference>
<sequence>MRGRMALLLGLAMLPAGAIAMQVGLNAVEARQAAFEETLGRRALQSISVERSAIDELRELLRVLAASPELRESGVGDCREWLGGVVERYRTIASMAVTDDRGFVRCSVPAAPSGFRSRNSALRQRAVARDGFTIGFVEYSALAQRPVLAAMEPIRNDAGRRVGFVSASMAIDDLRELLDRGRSLDGARAVIVDLDGRIIAQSSVDRSRRAPGLPTVEQIRRMIGPEPAFIEVPHGNAVVVPLHAPDLYAVMSWAPDQSPVRRWAGLAVSIAAPLMIWLLAIGAGWFAIEIFVARPLSQLESAARGFARGEDVMEGPSLASAPDEIRSLRRTLAAMAKTLRGREQRLIEALSEERALLREVHHRVKNNLQMVASLLNIQARDARDESEAWGLARAHDRVQLMALVHQRIYSSGEVRALRLDDLAAEIARQLLQSRGAQAKDVTPKIDVGEARVDVDRAVPLAFLIGEGISAALDSLADARGELALSLRQDPDGEARFAIITSGQAANTPSPSTRLIDAFARQLGASVGRTPGSAFALWVRVPPAAHNSAAGQSDSATRQDHTQQQAGAE</sequence>
<keyword evidence="9" id="KW-0472">Membrane</keyword>
<evidence type="ECO:0000256" key="6">
    <source>
        <dbReference type="ARBA" id="ARBA00022777"/>
    </source>
</evidence>
<keyword evidence="9" id="KW-0812">Transmembrane</keyword>
<dbReference type="Gene3D" id="3.30.450.20">
    <property type="entry name" value="PAS domain"/>
    <property type="match status" value="2"/>
</dbReference>
<dbReference type="CDD" id="cd18773">
    <property type="entry name" value="PDC1_HK_sensor"/>
    <property type="match status" value="1"/>
</dbReference>
<feature type="region of interest" description="Disordered" evidence="8">
    <location>
        <begin position="545"/>
        <end position="568"/>
    </location>
</feature>
<keyword evidence="5" id="KW-0547">Nucleotide-binding</keyword>